<reference evidence="1" key="2">
    <citation type="submission" date="2016-06" db="EMBL/GenBank/DDBJ databases">
        <title>The genome of a short-lived fish provides insights into sex chromosome evolution and the genetic control of aging.</title>
        <authorList>
            <person name="Reichwald K."/>
            <person name="Felder M."/>
            <person name="Petzold A."/>
            <person name="Koch P."/>
            <person name="Groth M."/>
            <person name="Platzer M."/>
        </authorList>
    </citation>
    <scope>NUCLEOTIDE SEQUENCE</scope>
    <source>
        <tissue evidence="1">Brain</tissue>
    </source>
</reference>
<feature type="non-terminal residue" evidence="1">
    <location>
        <position position="1"/>
    </location>
</feature>
<proteinExistence type="predicted"/>
<protein>
    <submittedName>
        <fullName evidence="1">Uncharacterized protein</fullName>
    </submittedName>
</protein>
<dbReference type="AlphaFoldDB" id="A0A1A7Z531"/>
<dbReference type="EMBL" id="HADX01015402">
    <property type="protein sequence ID" value="SBP37634.1"/>
    <property type="molecule type" value="Transcribed_RNA"/>
</dbReference>
<organism evidence="1">
    <name type="scientific">Iconisemion striatum</name>
    <dbReference type="NCBI Taxonomy" id="60296"/>
    <lineage>
        <taxon>Eukaryota</taxon>
        <taxon>Metazoa</taxon>
        <taxon>Chordata</taxon>
        <taxon>Craniata</taxon>
        <taxon>Vertebrata</taxon>
        <taxon>Euteleostomi</taxon>
        <taxon>Actinopterygii</taxon>
        <taxon>Neopterygii</taxon>
        <taxon>Teleostei</taxon>
        <taxon>Neoteleostei</taxon>
        <taxon>Acanthomorphata</taxon>
        <taxon>Ovalentaria</taxon>
        <taxon>Atherinomorphae</taxon>
        <taxon>Cyprinodontiformes</taxon>
        <taxon>Nothobranchiidae</taxon>
        <taxon>Iconisemion</taxon>
    </lineage>
</organism>
<evidence type="ECO:0000313" key="1">
    <source>
        <dbReference type="EMBL" id="SBP37634.1"/>
    </source>
</evidence>
<feature type="non-terminal residue" evidence="1">
    <location>
        <position position="41"/>
    </location>
</feature>
<gene>
    <name evidence="1" type="primary">Nfu_g_1_008214</name>
</gene>
<name>A0A1A7Z531_9TELE</name>
<sequence>FTCHHHHPKCHISNHKHWLNGLTGTTEPYCEVSVAAEHPEV</sequence>
<accession>A0A1A7Z531</accession>
<reference evidence="1" key="1">
    <citation type="submission" date="2016-05" db="EMBL/GenBank/DDBJ databases">
        <authorList>
            <person name="Lavstsen T."/>
            <person name="Jespersen J.S."/>
        </authorList>
    </citation>
    <scope>NUCLEOTIDE SEQUENCE</scope>
    <source>
        <tissue evidence="1">Brain</tissue>
    </source>
</reference>